<evidence type="ECO:0000256" key="10">
    <source>
        <dbReference type="RuleBase" id="RU364103"/>
    </source>
</evidence>
<dbReference type="InterPro" id="IPR017871">
    <property type="entry name" value="ABC_transporter-like_CS"/>
</dbReference>
<evidence type="ECO:0000313" key="13">
    <source>
        <dbReference type="EMBL" id="GCD45232.1"/>
    </source>
</evidence>
<reference evidence="13 14" key="1">
    <citation type="submission" date="2018-11" db="EMBL/GenBank/DDBJ databases">
        <title>Whole genome sequence of Streptomyces paromomycinus NBRC 15454(T).</title>
        <authorList>
            <person name="Komaki H."/>
            <person name="Tamura T."/>
        </authorList>
    </citation>
    <scope>NUCLEOTIDE SEQUENCE [LARGE SCALE GENOMIC DNA]</scope>
    <source>
        <strain evidence="13 14">NBRC 15454</strain>
    </source>
</reference>
<evidence type="ECO:0000256" key="6">
    <source>
        <dbReference type="ARBA" id="ARBA00022840"/>
    </source>
</evidence>
<dbReference type="SUPFAM" id="SSF52540">
    <property type="entry name" value="P-loop containing nucleoside triphosphate hydrolases"/>
    <property type="match status" value="1"/>
</dbReference>
<dbReference type="PANTHER" id="PTHR43553">
    <property type="entry name" value="HEAVY METAL TRANSPORTER"/>
    <property type="match status" value="1"/>
</dbReference>
<dbReference type="AlphaFoldDB" id="A0A401W7J1"/>
<evidence type="ECO:0000256" key="4">
    <source>
        <dbReference type="ARBA" id="ARBA00022475"/>
    </source>
</evidence>
<comment type="caution">
    <text evidence="13">The sequence shown here is derived from an EMBL/GenBank/DDBJ whole genome shotgun (WGS) entry which is preliminary data.</text>
</comment>
<comment type="subcellular location">
    <subcellularLocation>
        <location evidence="1 10">Cell membrane</location>
        <topology evidence="1 10">Peripheral membrane protein</topology>
    </subcellularLocation>
</comment>
<gene>
    <name evidence="13" type="ORF">GKJPGBOP_04954</name>
</gene>
<dbReference type="RefSeq" id="WP_125055868.1">
    <property type="nucleotide sequence ID" value="NZ_BHZD01000001.1"/>
</dbReference>
<proteinExistence type="inferred from homology"/>
<evidence type="ECO:0000256" key="11">
    <source>
        <dbReference type="SAM" id="MobiDB-lite"/>
    </source>
</evidence>
<dbReference type="PROSITE" id="PS00211">
    <property type="entry name" value="ABC_TRANSPORTER_1"/>
    <property type="match status" value="1"/>
</dbReference>
<organism evidence="13 14">
    <name type="scientific">Streptomyces paromomycinus</name>
    <name type="common">Streptomyces rimosus subsp. paromomycinus</name>
    <dbReference type="NCBI Taxonomy" id="92743"/>
    <lineage>
        <taxon>Bacteria</taxon>
        <taxon>Bacillati</taxon>
        <taxon>Actinomycetota</taxon>
        <taxon>Actinomycetes</taxon>
        <taxon>Kitasatosporales</taxon>
        <taxon>Streptomycetaceae</taxon>
        <taxon>Streptomyces</taxon>
    </lineage>
</organism>
<keyword evidence="7" id="KW-1278">Translocase</keyword>
<feature type="compositionally biased region" description="Low complexity" evidence="11">
    <location>
        <begin position="8"/>
        <end position="20"/>
    </location>
</feature>
<dbReference type="SMART" id="SM00382">
    <property type="entry name" value="AAA"/>
    <property type="match status" value="1"/>
</dbReference>
<dbReference type="InterPro" id="IPR015856">
    <property type="entry name" value="ABC_transpr_CbiO/EcfA_su"/>
</dbReference>
<dbReference type="InterPro" id="IPR003439">
    <property type="entry name" value="ABC_transporter-like_ATP-bd"/>
</dbReference>
<keyword evidence="14" id="KW-1185">Reference proteome</keyword>
<evidence type="ECO:0000256" key="2">
    <source>
        <dbReference type="ARBA" id="ARBA00005417"/>
    </source>
</evidence>
<feature type="region of interest" description="Disordered" evidence="11">
    <location>
        <begin position="1"/>
        <end position="28"/>
    </location>
</feature>
<evidence type="ECO:0000256" key="8">
    <source>
        <dbReference type="ARBA" id="ARBA00023136"/>
    </source>
</evidence>
<dbReference type="NCBIfam" id="TIGR01166">
    <property type="entry name" value="cbiO"/>
    <property type="match status" value="1"/>
</dbReference>
<dbReference type="FunFam" id="3.40.50.300:FF:000224">
    <property type="entry name" value="Energy-coupling factor transporter ATP-binding protein EcfA"/>
    <property type="match status" value="1"/>
</dbReference>
<comment type="function">
    <text evidence="10">Part of an ABC transporter complex. Responsible for energy coupling to the transport system.</text>
</comment>
<protein>
    <recommendedName>
        <fullName evidence="10">ABC transporter ATP-binding protein</fullName>
    </recommendedName>
</protein>
<keyword evidence="3 10" id="KW-0813">Transport</keyword>
<dbReference type="GO" id="GO:0005524">
    <property type="term" value="F:ATP binding"/>
    <property type="evidence" value="ECO:0007669"/>
    <property type="project" value="UniProtKB-UniRule"/>
</dbReference>
<comment type="similarity">
    <text evidence="2 10">Belongs to the ABC transporter superfamily.</text>
</comment>
<keyword evidence="5 10" id="KW-0547">Nucleotide-binding</keyword>
<dbReference type="PROSITE" id="PS50893">
    <property type="entry name" value="ABC_TRANSPORTER_2"/>
    <property type="match status" value="1"/>
</dbReference>
<dbReference type="PANTHER" id="PTHR43553:SF24">
    <property type="entry name" value="ENERGY-COUPLING FACTOR TRANSPORTER ATP-BINDING PROTEIN ECFA1"/>
    <property type="match status" value="1"/>
</dbReference>
<evidence type="ECO:0000256" key="9">
    <source>
        <dbReference type="ARBA" id="ARBA00025157"/>
    </source>
</evidence>
<feature type="domain" description="ABC transporter" evidence="12">
    <location>
        <begin position="32"/>
        <end position="262"/>
    </location>
</feature>
<evidence type="ECO:0000256" key="7">
    <source>
        <dbReference type="ARBA" id="ARBA00022967"/>
    </source>
</evidence>
<evidence type="ECO:0000256" key="5">
    <source>
        <dbReference type="ARBA" id="ARBA00022741"/>
    </source>
</evidence>
<dbReference type="GO" id="GO:0006824">
    <property type="term" value="P:cobalt ion transport"/>
    <property type="evidence" value="ECO:0007669"/>
    <property type="project" value="InterPro"/>
</dbReference>
<keyword evidence="6 10" id="KW-0067">ATP-binding</keyword>
<dbReference type="Pfam" id="PF00005">
    <property type="entry name" value="ABC_tran"/>
    <property type="match status" value="1"/>
</dbReference>
<evidence type="ECO:0000259" key="12">
    <source>
        <dbReference type="PROSITE" id="PS50893"/>
    </source>
</evidence>
<dbReference type="Proteomes" id="UP000286746">
    <property type="component" value="Unassembled WGS sequence"/>
</dbReference>
<dbReference type="InterPro" id="IPR027417">
    <property type="entry name" value="P-loop_NTPase"/>
</dbReference>
<dbReference type="CDD" id="cd03225">
    <property type="entry name" value="ABC_cobalt_CbiO_domain1"/>
    <property type="match status" value="1"/>
</dbReference>
<dbReference type="EMBL" id="BHZD01000001">
    <property type="protein sequence ID" value="GCD45232.1"/>
    <property type="molecule type" value="Genomic_DNA"/>
</dbReference>
<comment type="function">
    <text evidence="9">Probably part of an ABC transporter complex. Responsible for energy coupling to the transport system.</text>
</comment>
<accession>A0A401W7J1</accession>
<dbReference type="GO" id="GO:0016887">
    <property type="term" value="F:ATP hydrolysis activity"/>
    <property type="evidence" value="ECO:0007669"/>
    <property type="project" value="InterPro"/>
</dbReference>
<evidence type="ECO:0000256" key="1">
    <source>
        <dbReference type="ARBA" id="ARBA00004202"/>
    </source>
</evidence>
<dbReference type="InterPro" id="IPR050095">
    <property type="entry name" value="ECF_ABC_transporter_ATP-bd"/>
</dbReference>
<dbReference type="GO" id="GO:0042626">
    <property type="term" value="F:ATPase-coupled transmembrane transporter activity"/>
    <property type="evidence" value="ECO:0007669"/>
    <property type="project" value="TreeGrafter"/>
</dbReference>
<keyword evidence="8 10" id="KW-0472">Membrane</keyword>
<name>A0A401W7J1_STREY</name>
<sequence length="277" mass="29367">MDPLNDRATAPVTTTPVTTAPVPPPEAPAPSLEVAGLAYAYPDGHQALYGVDLTVARGERVALLGPNGAGKTTLVLHLNGILTPGAGTVTVAGLPVTRRHLAEVRRRVGIVFQDPDDQLFMPTVREDVAFGPAAAGLRGAELAARVTEALGRVGMAEYAGRPPHHLSFGQRRRVAVATVLAMHPEILVLDEPSSNLDPASRRELADILRALDVTVLMVTHDLPYALELCPRAVVLSDGVITADGPTQHLLSDTELMTAHRLELPFGFDPRSVTIPTP</sequence>
<dbReference type="GO" id="GO:0043190">
    <property type="term" value="C:ATP-binding cassette (ABC) transporter complex"/>
    <property type="evidence" value="ECO:0007669"/>
    <property type="project" value="TreeGrafter"/>
</dbReference>
<dbReference type="Gene3D" id="3.40.50.300">
    <property type="entry name" value="P-loop containing nucleotide triphosphate hydrolases"/>
    <property type="match status" value="1"/>
</dbReference>
<dbReference type="InterPro" id="IPR005876">
    <property type="entry name" value="Co_trans_ATP-bd"/>
</dbReference>
<evidence type="ECO:0000313" key="14">
    <source>
        <dbReference type="Proteomes" id="UP000286746"/>
    </source>
</evidence>
<evidence type="ECO:0000256" key="3">
    <source>
        <dbReference type="ARBA" id="ARBA00022448"/>
    </source>
</evidence>
<dbReference type="InterPro" id="IPR003593">
    <property type="entry name" value="AAA+_ATPase"/>
</dbReference>
<keyword evidence="4 10" id="KW-1003">Cell membrane</keyword>